<dbReference type="Proteomes" id="UP000499080">
    <property type="component" value="Unassembled WGS sequence"/>
</dbReference>
<keyword evidence="2" id="KW-1185">Reference proteome</keyword>
<dbReference type="EMBL" id="BGPR01002702">
    <property type="protein sequence ID" value="GBM77642.1"/>
    <property type="molecule type" value="Genomic_DNA"/>
</dbReference>
<comment type="caution">
    <text evidence="1">The sequence shown here is derived from an EMBL/GenBank/DDBJ whole genome shotgun (WGS) entry which is preliminary data.</text>
</comment>
<dbReference type="AlphaFoldDB" id="A0A4Y2IK87"/>
<evidence type="ECO:0000313" key="2">
    <source>
        <dbReference type="Proteomes" id="UP000499080"/>
    </source>
</evidence>
<gene>
    <name evidence="1" type="ORF">AVEN_226034_1</name>
</gene>
<sequence>MFESQHQTRELPKYLQMAQKRTMEWEQHTVSTATKSLSTNVQANFTKPTQFFKLNCQLSRMQKIISITIKLRSTSIIKHASMQFVIRSPTYKYPVKSLATTLTAPTYKSPG</sequence>
<reference evidence="1 2" key="1">
    <citation type="journal article" date="2019" name="Sci. Rep.">
        <title>Orb-weaving spider Araneus ventricosus genome elucidates the spidroin gene catalogue.</title>
        <authorList>
            <person name="Kono N."/>
            <person name="Nakamura H."/>
            <person name="Ohtoshi R."/>
            <person name="Moran D.A.P."/>
            <person name="Shinohara A."/>
            <person name="Yoshida Y."/>
            <person name="Fujiwara M."/>
            <person name="Mori M."/>
            <person name="Tomita M."/>
            <person name="Arakawa K."/>
        </authorList>
    </citation>
    <scope>NUCLEOTIDE SEQUENCE [LARGE SCALE GENOMIC DNA]</scope>
</reference>
<protein>
    <submittedName>
        <fullName evidence="1">Uncharacterized protein</fullName>
    </submittedName>
</protein>
<proteinExistence type="predicted"/>
<name>A0A4Y2IK87_ARAVE</name>
<accession>A0A4Y2IK87</accession>
<evidence type="ECO:0000313" key="1">
    <source>
        <dbReference type="EMBL" id="GBM77642.1"/>
    </source>
</evidence>
<organism evidence="1 2">
    <name type="scientific">Araneus ventricosus</name>
    <name type="common">Orbweaver spider</name>
    <name type="synonym">Epeira ventricosa</name>
    <dbReference type="NCBI Taxonomy" id="182803"/>
    <lineage>
        <taxon>Eukaryota</taxon>
        <taxon>Metazoa</taxon>
        <taxon>Ecdysozoa</taxon>
        <taxon>Arthropoda</taxon>
        <taxon>Chelicerata</taxon>
        <taxon>Arachnida</taxon>
        <taxon>Araneae</taxon>
        <taxon>Araneomorphae</taxon>
        <taxon>Entelegynae</taxon>
        <taxon>Araneoidea</taxon>
        <taxon>Araneidae</taxon>
        <taxon>Araneus</taxon>
    </lineage>
</organism>